<accession>A0ABN2W646</accession>
<comment type="caution">
    <text evidence="1">The sequence shown here is derived from an EMBL/GenBank/DDBJ whole genome shotgun (WGS) entry which is preliminary data.</text>
</comment>
<dbReference type="RefSeq" id="WP_344549915.1">
    <property type="nucleotide sequence ID" value="NZ_BAAANS010000002.1"/>
</dbReference>
<evidence type="ECO:0000313" key="1">
    <source>
        <dbReference type="EMBL" id="GAA2084720.1"/>
    </source>
</evidence>
<reference evidence="1 2" key="1">
    <citation type="journal article" date="2019" name="Int. J. Syst. Evol. Microbiol.">
        <title>The Global Catalogue of Microorganisms (GCM) 10K type strain sequencing project: providing services to taxonomists for standard genome sequencing and annotation.</title>
        <authorList>
            <consortium name="The Broad Institute Genomics Platform"/>
            <consortium name="The Broad Institute Genome Sequencing Center for Infectious Disease"/>
            <person name="Wu L."/>
            <person name="Ma J."/>
        </authorList>
    </citation>
    <scope>NUCLEOTIDE SEQUENCE [LARGE SCALE GENOMIC DNA]</scope>
    <source>
        <strain evidence="1 2">JCM 14559</strain>
    </source>
</reference>
<keyword evidence="2" id="KW-1185">Reference proteome</keyword>
<protein>
    <submittedName>
        <fullName evidence="1">WbqC family protein</fullName>
    </submittedName>
</protein>
<name>A0ABN2W646_9ACTN</name>
<gene>
    <name evidence="1" type="ORF">GCM10009759_03980</name>
</gene>
<dbReference type="Proteomes" id="UP001500897">
    <property type="component" value="Unassembled WGS sequence"/>
</dbReference>
<dbReference type="Pfam" id="PF08889">
    <property type="entry name" value="WbqC"/>
    <property type="match status" value="1"/>
</dbReference>
<evidence type="ECO:0000313" key="2">
    <source>
        <dbReference type="Proteomes" id="UP001500897"/>
    </source>
</evidence>
<proteinExistence type="predicted"/>
<organism evidence="1 2">
    <name type="scientific">Kitasatospora saccharophila</name>
    <dbReference type="NCBI Taxonomy" id="407973"/>
    <lineage>
        <taxon>Bacteria</taxon>
        <taxon>Bacillati</taxon>
        <taxon>Actinomycetota</taxon>
        <taxon>Actinomycetes</taxon>
        <taxon>Kitasatosporales</taxon>
        <taxon>Streptomycetaceae</taxon>
        <taxon>Kitasatospora</taxon>
    </lineage>
</organism>
<sequence>MVCAIHQPNFLPRLATLAKIASADVCVVLDDVQHTRRDYQDRARLGTLHGGGTTRWPSLPTRLPHDRATLIRDARLVDPARTRRRVEGILREQYRTSPFWPEFADRLCPLLDLIGATDRTAEITQASTLLLRDLLGWRGRVVRSSDLPAGAGRTQRLVDLCRAVGASTYLCGTGGSRYIESERFVDAGLGLRQFVVPEDGVWAGARVLSAVHGLMVHGPRAVAKFDNRSTWDNWDKRSK</sequence>
<dbReference type="InterPro" id="IPR014985">
    <property type="entry name" value="WbqC"/>
</dbReference>
<dbReference type="EMBL" id="BAAANS010000002">
    <property type="protein sequence ID" value="GAA2084720.1"/>
    <property type="molecule type" value="Genomic_DNA"/>
</dbReference>